<gene>
    <name evidence="1" type="ORF">D9757_014229</name>
</gene>
<comment type="caution">
    <text evidence="1">The sequence shown here is derived from an EMBL/GenBank/DDBJ whole genome shotgun (WGS) entry which is preliminary data.</text>
</comment>
<dbReference type="Proteomes" id="UP000518752">
    <property type="component" value="Unassembled WGS sequence"/>
</dbReference>
<dbReference type="EMBL" id="JAACJN010000245">
    <property type="protein sequence ID" value="KAF5356509.1"/>
    <property type="molecule type" value="Genomic_DNA"/>
</dbReference>
<accession>A0A8H5G1A8</accession>
<evidence type="ECO:0000313" key="1">
    <source>
        <dbReference type="EMBL" id="KAF5356509.1"/>
    </source>
</evidence>
<name>A0A8H5G1A8_9AGAR</name>
<sequence>MGITGNNGDEGVVPIANVVTGSSSHSNTPSSSQFDVATTPRTEVAIASSFRSDSATTSYAEVAAVSTNSGTDESSDAEGTNVVPFDFDFEVIDKSSLGASATGSSLVAKNKVHFRYTERVDPIRLVFTACTAKGEDIIIKFGYGRYGLEAHTKAAAAGLAPAVLGFSWIPGGWWIVAMELLDKGFEPCLKSNVNRYCKLVIRSSIHIFHELGFVHGDLRASNVLVRKHGHQWECRLIDFNWAGLAGQVRYPYGVYHTNNMYRPLKYMDKLPITVQHNRWTLDNMLSECKR</sequence>
<dbReference type="Pfam" id="PF06293">
    <property type="entry name" value="Kdo"/>
    <property type="match status" value="1"/>
</dbReference>
<dbReference type="Gene3D" id="1.10.510.10">
    <property type="entry name" value="Transferase(Phosphotransferase) domain 1"/>
    <property type="match status" value="1"/>
</dbReference>
<proteinExistence type="predicted"/>
<dbReference type="InterPro" id="IPR011009">
    <property type="entry name" value="Kinase-like_dom_sf"/>
</dbReference>
<dbReference type="AlphaFoldDB" id="A0A8H5G1A8"/>
<reference evidence="1 2" key="1">
    <citation type="journal article" date="2020" name="ISME J.">
        <title>Uncovering the hidden diversity of litter-decomposition mechanisms in mushroom-forming fungi.</title>
        <authorList>
            <person name="Floudas D."/>
            <person name="Bentzer J."/>
            <person name="Ahren D."/>
            <person name="Johansson T."/>
            <person name="Persson P."/>
            <person name="Tunlid A."/>
        </authorList>
    </citation>
    <scope>NUCLEOTIDE SEQUENCE [LARGE SCALE GENOMIC DNA]</scope>
    <source>
        <strain evidence="1 2">CBS 406.79</strain>
    </source>
</reference>
<evidence type="ECO:0000313" key="2">
    <source>
        <dbReference type="Proteomes" id="UP000518752"/>
    </source>
</evidence>
<protein>
    <submittedName>
        <fullName evidence="1">Uncharacterized protein</fullName>
    </submittedName>
</protein>
<dbReference type="GO" id="GO:0004672">
    <property type="term" value="F:protein kinase activity"/>
    <property type="evidence" value="ECO:0007669"/>
    <property type="project" value="InterPro"/>
</dbReference>
<keyword evidence="2" id="KW-1185">Reference proteome</keyword>
<dbReference type="OrthoDB" id="3261131at2759"/>
<dbReference type="InterPro" id="IPR008266">
    <property type="entry name" value="Tyr_kinase_AS"/>
</dbReference>
<dbReference type="SUPFAM" id="SSF56112">
    <property type="entry name" value="Protein kinase-like (PK-like)"/>
    <property type="match status" value="1"/>
</dbReference>
<dbReference type="PROSITE" id="PS00109">
    <property type="entry name" value="PROTEIN_KINASE_TYR"/>
    <property type="match status" value="1"/>
</dbReference>
<organism evidence="1 2">
    <name type="scientific">Collybiopsis confluens</name>
    <dbReference type="NCBI Taxonomy" id="2823264"/>
    <lineage>
        <taxon>Eukaryota</taxon>
        <taxon>Fungi</taxon>
        <taxon>Dikarya</taxon>
        <taxon>Basidiomycota</taxon>
        <taxon>Agaricomycotina</taxon>
        <taxon>Agaricomycetes</taxon>
        <taxon>Agaricomycetidae</taxon>
        <taxon>Agaricales</taxon>
        <taxon>Marasmiineae</taxon>
        <taxon>Omphalotaceae</taxon>
        <taxon>Collybiopsis</taxon>
    </lineage>
</organism>